<dbReference type="AlphaFoldDB" id="N6Z075"/>
<dbReference type="GO" id="GO:0003700">
    <property type="term" value="F:DNA-binding transcription factor activity"/>
    <property type="evidence" value="ECO:0007669"/>
    <property type="project" value="TreeGrafter"/>
</dbReference>
<dbReference type="InterPro" id="IPR012318">
    <property type="entry name" value="HTH_CRP"/>
</dbReference>
<keyword evidence="2" id="KW-0238">DNA-binding</keyword>
<accession>N6Z075</accession>
<name>N6Z075_THASP</name>
<keyword evidence="1" id="KW-0805">Transcription regulation</keyword>
<evidence type="ECO:0000313" key="5">
    <source>
        <dbReference type="EMBL" id="ENO88022.1"/>
    </source>
</evidence>
<dbReference type="EMBL" id="AMXD01000010">
    <property type="protein sequence ID" value="ENO88022.1"/>
    <property type="molecule type" value="Genomic_DNA"/>
</dbReference>
<keyword evidence="3" id="KW-0804">Transcription</keyword>
<evidence type="ECO:0000256" key="2">
    <source>
        <dbReference type="ARBA" id="ARBA00023125"/>
    </source>
</evidence>
<dbReference type="Gene3D" id="2.60.120.10">
    <property type="entry name" value="Jelly Rolls"/>
    <property type="match status" value="1"/>
</dbReference>
<dbReference type="SUPFAM" id="SSF51206">
    <property type="entry name" value="cAMP-binding domain-like"/>
    <property type="match status" value="1"/>
</dbReference>
<dbReference type="PANTHER" id="PTHR24567">
    <property type="entry name" value="CRP FAMILY TRANSCRIPTIONAL REGULATORY PROTEIN"/>
    <property type="match status" value="1"/>
</dbReference>
<evidence type="ECO:0000259" key="4">
    <source>
        <dbReference type="SMART" id="SM00419"/>
    </source>
</evidence>
<dbReference type="PANTHER" id="PTHR24567:SF74">
    <property type="entry name" value="HTH-TYPE TRANSCRIPTIONAL REGULATOR ARCR"/>
    <property type="match status" value="1"/>
</dbReference>
<evidence type="ECO:0000256" key="1">
    <source>
        <dbReference type="ARBA" id="ARBA00023015"/>
    </source>
</evidence>
<dbReference type="InterPro" id="IPR036390">
    <property type="entry name" value="WH_DNA-bd_sf"/>
</dbReference>
<reference evidence="5 6" key="1">
    <citation type="submission" date="2012-09" db="EMBL/GenBank/DDBJ databases">
        <title>Draft Genome Sequences of 6 Strains from Genus Thauera.</title>
        <authorList>
            <person name="Liu B."/>
            <person name="Shapleigh J.P."/>
            <person name="Frostegard A.H."/>
        </authorList>
    </citation>
    <scope>NUCLEOTIDE SEQUENCE [LARGE SCALE GENOMIC DNA]</scope>
    <source>
        <strain evidence="5 6">S2</strain>
    </source>
</reference>
<dbReference type="Pfam" id="PF13545">
    <property type="entry name" value="HTH_Crp_2"/>
    <property type="match status" value="1"/>
</dbReference>
<gene>
    <name evidence="5" type="ORF">C665_03342</name>
</gene>
<dbReference type="SUPFAM" id="SSF46785">
    <property type="entry name" value="Winged helix' DNA-binding domain"/>
    <property type="match status" value="1"/>
</dbReference>
<feature type="domain" description="HTH crp-type" evidence="4">
    <location>
        <begin position="164"/>
        <end position="212"/>
    </location>
</feature>
<protein>
    <submittedName>
        <fullName evidence="5">Cyclic nucleotide-binding protein</fullName>
    </submittedName>
</protein>
<dbReference type="InterPro" id="IPR018490">
    <property type="entry name" value="cNMP-bd_dom_sf"/>
</dbReference>
<evidence type="ECO:0000313" key="6">
    <source>
        <dbReference type="Proteomes" id="UP000013042"/>
    </source>
</evidence>
<dbReference type="SMART" id="SM00419">
    <property type="entry name" value="HTH_CRP"/>
    <property type="match status" value="1"/>
</dbReference>
<sequence>MVRLLAHDPRQNQILAALPARDYARLVGELERVTLVPGVLLHAPGAPFEFAYFPTTAIVALILANDSGASAELAMTGKDGLVGIPLVLGGVSTRFAMTVQSGGEAWRLPAEVIARERDRGGTLQRLSLCYAQALMTQMAHSIVCNRHHLVDRQLCRWLLSSLDLLPGNQLDVTQEVIAHMLGVRREAVTEAAGKLQAEGLIRYRRGHITVNDRAGLEARTCECYRAVRTECDRLFEAQAASKCSSINCTLDTPRNSLIPRR</sequence>
<dbReference type="InterPro" id="IPR014710">
    <property type="entry name" value="RmlC-like_jellyroll"/>
</dbReference>
<dbReference type="GO" id="GO:0003677">
    <property type="term" value="F:DNA binding"/>
    <property type="evidence" value="ECO:0007669"/>
    <property type="project" value="UniProtKB-KW"/>
</dbReference>
<comment type="caution">
    <text evidence="5">The sequence shown here is derived from an EMBL/GenBank/DDBJ whole genome shotgun (WGS) entry which is preliminary data.</text>
</comment>
<proteinExistence type="predicted"/>
<dbReference type="InterPro" id="IPR050397">
    <property type="entry name" value="Env_Response_Regulators"/>
</dbReference>
<organism evidence="5 6">
    <name type="scientific">Thauera aminoaromatica S2</name>
    <dbReference type="NCBI Taxonomy" id="1234381"/>
    <lineage>
        <taxon>Bacteria</taxon>
        <taxon>Pseudomonadati</taxon>
        <taxon>Pseudomonadota</taxon>
        <taxon>Betaproteobacteria</taxon>
        <taxon>Rhodocyclales</taxon>
        <taxon>Zoogloeaceae</taxon>
        <taxon>Thauera</taxon>
    </lineage>
</organism>
<evidence type="ECO:0000256" key="3">
    <source>
        <dbReference type="ARBA" id="ARBA00023163"/>
    </source>
</evidence>
<dbReference type="GO" id="GO:0005829">
    <property type="term" value="C:cytosol"/>
    <property type="evidence" value="ECO:0007669"/>
    <property type="project" value="TreeGrafter"/>
</dbReference>
<dbReference type="Proteomes" id="UP000013042">
    <property type="component" value="Unassembled WGS sequence"/>
</dbReference>